<evidence type="ECO:0000313" key="2">
    <source>
        <dbReference type="EMBL" id="MOY34013.1"/>
    </source>
</evidence>
<dbReference type="EMBL" id="GHJT01000042">
    <property type="protein sequence ID" value="MOY34013.1"/>
    <property type="molecule type" value="Transcribed_RNA"/>
</dbReference>
<organism evidence="2">
    <name type="scientific">Ixodes scapularis</name>
    <name type="common">Black-legged tick</name>
    <name type="synonym">Deer tick</name>
    <dbReference type="NCBI Taxonomy" id="6945"/>
    <lineage>
        <taxon>Eukaryota</taxon>
        <taxon>Metazoa</taxon>
        <taxon>Ecdysozoa</taxon>
        <taxon>Arthropoda</taxon>
        <taxon>Chelicerata</taxon>
        <taxon>Arachnida</taxon>
        <taxon>Acari</taxon>
        <taxon>Parasitiformes</taxon>
        <taxon>Ixodida</taxon>
        <taxon>Ixodoidea</taxon>
        <taxon>Ixodidae</taxon>
        <taxon>Ixodinae</taxon>
        <taxon>Ixodes</taxon>
    </lineage>
</organism>
<name>A0A4D5RAD7_IXOSC</name>
<sequence>MPSRTARRPGVWWWPLQPSWASPCRPSALPLPSTTASAQRSYPPTSFRPSETTSGPTRTSDCPSPASSCTPTGREPEETCLRAPTTPNHSLVRPLRGSSLCARDVPFLLVTEKQFIFFARNKSLHYLLLTIP</sequence>
<feature type="compositionally biased region" description="Polar residues" evidence="1">
    <location>
        <begin position="32"/>
        <end position="71"/>
    </location>
</feature>
<accession>A0A4D5RAD7</accession>
<feature type="region of interest" description="Disordered" evidence="1">
    <location>
        <begin position="25"/>
        <end position="93"/>
    </location>
</feature>
<proteinExistence type="predicted"/>
<dbReference type="AlphaFoldDB" id="A0A4D5RAD7"/>
<reference evidence="2" key="1">
    <citation type="submission" date="2019-04" db="EMBL/GenBank/DDBJ databases">
        <title>An insight into the mialome of Ixodes scapularis.</title>
        <authorList>
            <person name="Ribeiro J.M."/>
            <person name="Mather T.N."/>
            <person name="Karim S."/>
        </authorList>
    </citation>
    <scope>NUCLEOTIDE SEQUENCE</scope>
</reference>
<protein>
    <submittedName>
        <fullName evidence="2">Putative secreted protein</fullName>
    </submittedName>
</protein>
<evidence type="ECO:0000256" key="1">
    <source>
        <dbReference type="SAM" id="MobiDB-lite"/>
    </source>
</evidence>